<protein>
    <submittedName>
        <fullName evidence="3">SLIT-ROBO Rho GTPase-activating protein 2</fullName>
    </submittedName>
</protein>
<dbReference type="OrthoDB" id="567086at2759"/>
<gene>
    <name evidence="3" type="ORF">STAS_06723</name>
</gene>
<feature type="chain" id="PRO_5022822140" evidence="2">
    <location>
        <begin position="32"/>
        <end position="100"/>
    </location>
</feature>
<evidence type="ECO:0000256" key="2">
    <source>
        <dbReference type="SAM" id="SignalP"/>
    </source>
</evidence>
<reference evidence="4" key="1">
    <citation type="journal article" date="2019" name="Curr. Biol.">
        <title>Genome Sequence of Striga asiatica Provides Insight into the Evolution of Plant Parasitism.</title>
        <authorList>
            <person name="Yoshida S."/>
            <person name="Kim S."/>
            <person name="Wafula E.K."/>
            <person name="Tanskanen J."/>
            <person name="Kim Y.M."/>
            <person name="Honaas L."/>
            <person name="Yang Z."/>
            <person name="Spallek T."/>
            <person name="Conn C.E."/>
            <person name="Ichihashi Y."/>
            <person name="Cheong K."/>
            <person name="Cui S."/>
            <person name="Der J.P."/>
            <person name="Gundlach H."/>
            <person name="Jiao Y."/>
            <person name="Hori C."/>
            <person name="Ishida J.K."/>
            <person name="Kasahara H."/>
            <person name="Kiba T."/>
            <person name="Kim M.S."/>
            <person name="Koo N."/>
            <person name="Laohavisit A."/>
            <person name="Lee Y.H."/>
            <person name="Lumba S."/>
            <person name="McCourt P."/>
            <person name="Mortimer J.C."/>
            <person name="Mutuku J.M."/>
            <person name="Nomura T."/>
            <person name="Sasaki-Sekimoto Y."/>
            <person name="Seto Y."/>
            <person name="Wang Y."/>
            <person name="Wakatake T."/>
            <person name="Sakakibara H."/>
            <person name="Demura T."/>
            <person name="Yamaguchi S."/>
            <person name="Yoneyama K."/>
            <person name="Manabe R.I."/>
            <person name="Nelson D.C."/>
            <person name="Schulman A.H."/>
            <person name="Timko M.P."/>
            <person name="dePamphilis C.W."/>
            <person name="Choi D."/>
            <person name="Shirasu K."/>
        </authorList>
    </citation>
    <scope>NUCLEOTIDE SEQUENCE [LARGE SCALE GENOMIC DNA]</scope>
    <source>
        <strain evidence="4">cv. UVA1</strain>
    </source>
</reference>
<dbReference type="Proteomes" id="UP000325081">
    <property type="component" value="Unassembled WGS sequence"/>
</dbReference>
<dbReference type="EMBL" id="BKCP01004394">
    <property type="protein sequence ID" value="GER30766.1"/>
    <property type="molecule type" value="Genomic_DNA"/>
</dbReference>
<evidence type="ECO:0000313" key="4">
    <source>
        <dbReference type="Proteomes" id="UP000325081"/>
    </source>
</evidence>
<name>A0A5A7PE29_STRAF</name>
<feature type="signal peptide" evidence="2">
    <location>
        <begin position="1"/>
        <end position="31"/>
    </location>
</feature>
<keyword evidence="2" id="KW-0732">Signal</keyword>
<evidence type="ECO:0000313" key="3">
    <source>
        <dbReference type="EMBL" id="GER30766.1"/>
    </source>
</evidence>
<sequence>MASKSGPTTVPPPPAPLLCLLGPFLSSTLSAFSTSPSATGDPPPSLEFAATVVNHLFCCFRTTQGFDRAVLIPPPSNEQPEGLIFATPKGRHPKSLERER</sequence>
<keyword evidence="4" id="KW-1185">Reference proteome</keyword>
<feature type="region of interest" description="Disordered" evidence="1">
    <location>
        <begin position="77"/>
        <end position="100"/>
    </location>
</feature>
<proteinExistence type="predicted"/>
<comment type="caution">
    <text evidence="3">The sequence shown here is derived from an EMBL/GenBank/DDBJ whole genome shotgun (WGS) entry which is preliminary data.</text>
</comment>
<evidence type="ECO:0000256" key="1">
    <source>
        <dbReference type="SAM" id="MobiDB-lite"/>
    </source>
</evidence>
<dbReference type="AlphaFoldDB" id="A0A5A7PE29"/>
<organism evidence="3 4">
    <name type="scientific">Striga asiatica</name>
    <name type="common">Asiatic witchweed</name>
    <name type="synonym">Buchnera asiatica</name>
    <dbReference type="NCBI Taxonomy" id="4170"/>
    <lineage>
        <taxon>Eukaryota</taxon>
        <taxon>Viridiplantae</taxon>
        <taxon>Streptophyta</taxon>
        <taxon>Embryophyta</taxon>
        <taxon>Tracheophyta</taxon>
        <taxon>Spermatophyta</taxon>
        <taxon>Magnoliopsida</taxon>
        <taxon>eudicotyledons</taxon>
        <taxon>Gunneridae</taxon>
        <taxon>Pentapetalae</taxon>
        <taxon>asterids</taxon>
        <taxon>lamiids</taxon>
        <taxon>Lamiales</taxon>
        <taxon>Orobanchaceae</taxon>
        <taxon>Buchnereae</taxon>
        <taxon>Striga</taxon>
    </lineage>
</organism>
<accession>A0A5A7PE29</accession>